<comment type="caution">
    <text evidence="2">The sequence shown here is derived from an EMBL/GenBank/DDBJ whole genome shotgun (WGS) entry which is preliminary data.</text>
</comment>
<name>A0ABU3P596_9FIRM</name>
<evidence type="ECO:0000313" key="2">
    <source>
        <dbReference type="EMBL" id="MDT8903693.1"/>
    </source>
</evidence>
<keyword evidence="3" id="KW-1185">Reference proteome</keyword>
<dbReference type="PANTHER" id="PTHR31157:SF1">
    <property type="entry name" value="SCP DOMAIN-CONTAINING PROTEIN"/>
    <property type="match status" value="1"/>
</dbReference>
<sequence length="174" mass="18319">MSAELVCQREGGAAEVKRLMRMVLLCLLAAAVVMAASAGVEGGTPSPQAADEEQAVALLNADRAAHGLPPLRINPTLAVLARDYAQDMIDRGYFSHVSPEGEAFTDRLARYGVGFRSAGENLGVNGSVAAAERMLMNSPAHRDNILGKEYAEVGIGVRYAADGSVYVVQVFVGL</sequence>
<dbReference type="Proteomes" id="UP001254848">
    <property type="component" value="Unassembled WGS sequence"/>
</dbReference>
<dbReference type="InterPro" id="IPR035940">
    <property type="entry name" value="CAP_sf"/>
</dbReference>
<dbReference type="Gene3D" id="3.40.33.10">
    <property type="entry name" value="CAP"/>
    <property type="match status" value="1"/>
</dbReference>
<proteinExistence type="predicted"/>
<dbReference type="Pfam" id="PF00188">
    <property type="entry name" value="CAP"/>
    <property type="match status" value="1"/>
</dbReference>
<feature type="domain" description="SCP" evidence="1">
    <location>
        <begin position="57"/>
        <end position="171"/>
    </location>
</feature>
<evidence type="ECO:0000259" key="1">
    <source>
        <dbReference type="Pfam" id="PF00188"/>
    </source>
</evidence>
<dbReference type="SUPFAM" id="SSF55797">
    <property type="entry name" value="PR-1-like"/>
    <property type="match status" value="1"/>
</dbReference>
<dbReference type="PANTHER" id="PTHR31157">
    <property type="entry name" value="SCP DOMAIN-CONTAINING PROTEIN"/>
    <property type="match status" value="1"/>
</dbReference>
<dbReference type="RefSeq" id="WP_413782141.1">
    <property type="nucleotide sequence ID" value="NZ_JAUOZS010000001.1"/>
</dbReference>
<dbReference type="CDD" id="cd05379">
    <property type="entry name" value="CAP_bacterial"/>
    <property type="match status" value="1"/>
</dbReference>
<evidence type="ECO:0000313" key="3">
    <source>
        <dbReference type="Proteomes" id="UP001254848"/>
    </source>
</evidence>
<reference evidence="2 3" key="1">
    <citation type="submission" date="2023-07" db="EMBL/GenBank/DDBJ databases">
        <title>The novel representative of Negativicutes class, Anaeroselena agilis gen. nov. sp. nov.</title>
        <authorList>
            <person name="Prokofeva M.I."/>
            <person name="Elcheninov A.G."/>
            <person name="Klyukina A."/>
            <person name="Kublanov I.V."/>
            <person name="Frolov E.N."/>
            <person name="Podosokorskaya O.A."/>
        </authorList>
    </citation>
    <scope>NUCLEOTIDE SEQUENCE [LARGE SCALE GENOMIC DNA]</scope>
    <source>
        <strain evidence="2 3">4137-cl</strain>
    </source>
</reference>
<organism evidence="2 3">
    <name type="scientific">Anaeroselena agilis</name>
    <dbReference type="NCBI Taxonomy" id="3063788"/>
    <lineage>
        <taxon>Bacteria</taxon>
        <taxon>Bacillati</taxon>
        <taxon>Bacillota</taxon>
        <taxon>Negativicutes</taxon>
        <taxon>Acetonemataceae</taxon>
        <taxon>Anaeroselena</taxon>
    </lineage>
</organism>
<protein>
    <submittedName>
        <fullName evidence="2">CAP domain-containing protein</fullName>
    </submittedName>
</protein>
<dbReference type="InterPro" id="IPR014044">
    <property type="entry name" value="CAP_dom"/>
</dbReference>
<gene>
    <name evidence="2" type="ORF">Q4T40_20895</name>
</gene>
<dbReference type="EMBL" id="JAUOZS010000001">
    <property type="protein sequence ID" value="MDT8903693.1"/>
    <property type="molecule type" value="Genomic_DNA"/>
</dbReference>
<accession>A0ABU3P596</accession>